<reference evidence="2" key="1">
    <citation type="submission" date="2016-11" db="UniProtKB">
        <authorList>
            <consortium name="WormBaseParasite"/>
        </authorList>
    </citation>
    <scope>IDENTIFICATION</scope>
    <source>
        <strain evidence="2">KR3021</strain>
    </source>
</reference>
<organism evidence="1 2">
    <name type="scientific">Rhabditophanes sp. KR3021</name>
    <dbReference type="NCBI Taxonomy" id="114890"/>
    <lineage>
        <taxon>Eukaryota</taxon>
        <taxon>Metazoa</taxon>
        <taxon>Ecdysozoa</taxon>
        <taxon>Nematoda</taxon>
        <taxon>Chromadorea</taxon>
        <taxon>Rhabditida</taxon>
        <taxon>Tylenchina</taxon>
        <taxon>Panagrolaimomorpha</taxon>
        <taxon>Strongyloidoidea</taxon>
        <taxon>Alloionematidae</taxon>
        <taxon>Rhabditophanes</taxon>
    </lineage>
</organism>
<evidence type="ECO:0000313" key="2">
    <source>
        <dbReference type="WBParaSite" id="RSKR_0000056100.1"/>
    </source>
</evidence>
<accession>A0AC35TH06</accession>
<dbReference type="Proteomes" id="UP000095286">
    <property type="component" value="Unplaced"/>
</dbReference>
<dbReference type="WBParaSite" id="RSKR_0000056100.1">
    <property type="protein sequence ID" value="RSKR_0000056100.1"/>
    <property type="gene ID" value="RSKR_0000056100"/>
</dbReference>
<name>A0AC35TH06_9BILA</name>
<sequence length="252" mass="28959">MLELFVTKWRILRETARMYVIAKELGISIRVLGSDFSKLEGKIIGQSTPYTGGTFRILFDLPPDFPFSEAKVRFKTKIFHPNVDAVTGSILQGKFVQEAPRTLWYYMLSLVGVLNDFYPGNPDNVDAAKQYQTDHNRFEQTAKDWTAYYAELNSLPSKDFITHGLYLASIGLEMDEAILKMAKEPLPSKEYLEEIGHQAFLNTFYYEPNHLRNPQKRRHSSSVGTQDNHLSHHILRSIHVRTVLAEQANSFE</sequence>
<proteinExistence type="predicted"/>
<protein>
    <submittedName>
        <fullName evidence="2">UBIQUITIN_CONJUGAT_2 domain-containing protein</fullName>
    </submittedName>
</protein>
<evidence type="ECO:0000313" key="1">
    <source>
        <dbReference type="Proteomes" id="UP000095286"/>
    </source>
</evidence>